<reference evidence="2" key="1">
    <citation type="submission" date="2017-02" db="UniProtKB">
        <authorList>
            <consortium name="WormBaseParasite"/>
        </authorList>
    </citation>
    <scope>IDENTIFICATION</scope>
</reference>
<dbReference type="AlphaFoldDB" id="A0A0M3HFX9"/>
<dbReference type="Proteomes" id="UP000036681">
    <property type="component" value="Unplaced"/>
</dbReference>
<evidence type="ECO:0000313" key="1">
    <source>
        <dbReference type="Proteomes" id="UP000036681"/>
    </source>
</evidence>
<dbReference type="WBParaSite" id="ALUE_0000042401-mRNA-1">
    <property type="protein sequence ID" value="ALUE_0000042401-mRNA-1"/>
    <property type="gene ID" value="ALUE_0000042401"/>
</dbReference>
<proteinExistence type="predicted"/>
<organism evidence="1 2">
    <name type="scientific">Ascaris lumbricoides</name>
    <name type="common">Giant roundworm</name>
    <dbReference type="NCBI Taxonomy" id="6252"/>
    <lineage>
        <taxon>Eukaryota</taxon>
        <taxon>Metazoa</taxon>
        <taxon>Ecdysozoa</taxon>
        <taxon>Nematoda</taxon>
        <taxon>Chromadorea</taxon>
        <taxon>Rhabditida</taxon>
        <taxon>Spirurina</taxon>
        <taxon>Ascaridomorpha</taxon>
        <taxon>Ascaridoidea</taxon>
        <taxon>Ascarididae</taxon>
        <taxon>Ascaris</taxon>
    </lineage>
</organism>
<accession>A0A0M3HFX9</accession>
<protein>
    <submittedName>
        <fullName evidence="2">Ovule protein</fullName>
    </submittedName>
</protein>
<evidence type="ECO:0000313" key="2">
    <source>
        <dbReference type="WBParaSite" id="ALUE_0000042401-mRNA-1"/>
    </source>
</evidence>
<sequence>LEFVQIYTAHELIYSVRSLFHYLLGKTIFQRGNTLQILLFISLRFLRISISI</sequence>
<name>A0A0M3HFX9_ASCLU</name>
<keyword evidence="1" id="KW-1185">Reference proteome</keyword>